<evidence type="ECO:0000313" key="5">
    <source>
        <dbReference type="Proteomes" id="UP000193920"/>
    </source>
</evidence>
<dbReference type="OrthoDB" id="28322at2759"/>
<dbReference type="PANTHER" id="PTHR12630:SF1">
    <property type="entry name" value="GLUCOSIDASE 2 SUBUNIT BETA"/>
    <property type="match status" value="1"/>
</dbReference>
<keyword evidence="1" id="KW-1015">Disulfide bond</keyword>
<dbReference type="GO" id="GO:0006491">
    <property type="term" value="P:N-glycan processing"/>
    <property type="evidence" value="ECO:0007669"/>
    <property type="project" value="TreeGrafter"/>
</dbReference>
<dbReference type="EMBL" id="MCOG01000036">
    <property type="protein sequence ID" value="ORY72984.1"/>
    <property type="molecule type" value="Genomic_DNA"/>
</dbReference>
<dbReference type="Proteomes" id="UP000193920">
    <property type="component" value="Unassembled WGS sequence"/>
</dbReference>
<dbReference type="Pfam" id="PF12999">
    <property type="entry name" value="PRKCSH-like"/>
    <property type="match status" value="1"/>
</dbReference>
<evidence type="ECO:0000259" key="3">
    <source>
        <dbReference type="Pfam" id="PF12999"/>
    </source>
</evidence>
<proteinExistence type="predicted"/>
<dbReference type="Gene3D" id="4.10.400.10">
    <property type="entry name" value="Low-density Lipoprotein Receptor"/>
    <property type="match status" value="1"/>
</dbReference>
<keyword evidence="5" id="KW-1185">Reference proteome</keyword>
<organism evidence="4 5">
    <name type="scientific">Neocallimastix californiae</name>
    <dbReference type="NCBI Taxonomy" id="1754190"/>
    <lineage>
        <taxon>Eukaryota</taxon>
        <taxon>Fungi</taxon>
        <taxon>Fungi incertae sedis</taxon>
        <taxon>Chytridiomycota</taxon>
        <taxon>Chytridiomycota incertae sedis</taxon>
        <taxon>Neocallimastigomycetes</taxon>
        <taxon>Neocallimastigales</taxon>
        <taxon>Neocallimastigaceae</taxon>
        <taxon>Neocallimastix</taxon>
    </lineage>
</organism>
<gene>
    <name evidence="4" type="ORF">LY90DRAFT_181531</name>
</gene>
<keyword evidence="2" id="KW-0175">Coiled coil</keyword>
<feature type="coiled-coil region" evidence="2">
    <location>
        <begin position="269"/>
        <end position="334"/>
    </location>
</feature>
<name>A0A1Y2ENY9_9FUNG</name>
<dbReference type="STRING" id="1754190.A0A1Y2ENY9"/>
<dbReference type="InterPro" id="IPR036055">
    <property type="entry name" value="LDL_receptor-like_sf"/>
</dbReference>
<evidence type="ECO:0000256" key="1">
    <source>
        <dbReference type="ARBA" id="ARBA00023157"/>
    </source>
</evidence>
<dbReference type="InterPro" id="IPR039794">
    <property type="entry name" value="Gtb1-like"/>
</dbReference>
<dbReference type="InterPro" id="IPR028146">
    <property type="entry name" value="PRKCSH_N"/>
</dbReference>
<feature type="domain" description="Glucosidase II beta subunit N-terminal" evidence="3">
    <location>
        <begin position="18"/>
        <end position="158"/>
    </location>
</feature>
<evidence type="ECO:0000313" key="4">
    <source>
        <dbReference type="EMBL" id="ORY72984.1"/>
    </source>
</evidence>
<accession>A0A1Y2ENY9</accession>
<dbReference type="AlphaFoldDB" id="A0A1Y2ENY9"/>
<dbReference type="PANTHER" id="PTHR12630">
    <property type="entry name" value="N-LINKED OLIGOSACCHARIDE PROCESSING"/>
    <property type="match status" value="1"/>
</dbReference>
<protein>
    <recommendedName>
        <fullName evidence="3">Glucosidase II beta subunit N-terminal domain-containing protein</fullName>
    </recommendedName>
</protein>
<sequence length="377" mass="44357">MNIKYLSIISSTYISLINCAVHFERIYGVADEDLGKYQKTPDNLFHCLDGNGVIPYSSLNDDYCDCADGSDEPGTPACPNSKFYCENHGSKGNFIPSSRVNDGVCDYELCCDGSDEYNGIIICPDRCEEMARIEEREKTKKILNYVMSFQKYQKMLVNSLANITLDSTTFLEKKAMHLAENEKLDKLKDKIKHLEEIEKESKDFYKSLFRELRSEYRVTRARLIESVKDIIKLKNYKNMDQVEIDNILNNYDEIYLKEIVPEGTEIKEYENEDELIKEEEEENRLVQEKRDIYNSIRSELTTLRVERNDLDRTVRGYKREAEELEKKLNMDSGKNDIFYSIYGETFTLNTTDYIYTFIWGKEIKQKTKKRRKSYFIR</sequence>
<dbReference type="GO" id="GO:0017177">
    <property type="term" value="C:glucosidase II complex"/>
    <property type="evidence" value="ECO:0007669"/>
    <property type="project" value="TreeGrafter"/>
</dbReference>
<reference evidence="4 5" key="1">
    <citation type="submission" date="2016-08" db="EMBL/GenBank/DDBJ databases">
        <title>A Parts List for Fungal Cellulosomes Revealed by Comparative Genomics.</title>
        <authorList>
            <consortium name="DOE Joint Genome Institute"/>
            <person name="Haitjema C.H."/>
            <person name="Gilmore S.P."/>
            <person name="Henske J.K."/>
            <person name="Solomon K.V."/>
            <person name="De Groot R."/>
            <person name="Kuo A."/>
            <person name="Mondo S.J."/>
            <person name="Salamov A.A."/>
            <person name="Labutti K."/>
            <person name="Zhao Z."/>
            <person name="Chiniquy J."/>
            <person name="Barry K."/>
            <person name="Brewer H.M."/>
            <person name="Purvine S.O."/>
            <person name="Wright A.T."/>
            <person name="Boxma B."/>
            <person name="Van Alen T."/>
            <person name="Hackstein J.H."/>
            <person name="Baker S.E."/>
            <person name="Grigoriev I.V."/>
            <person name="O'Malley M.A."/>
        </authorList>
    </citation>
    <scope>NUCLEOTIDE SEQUENCE [LARGE SCALE GENOMIC DNA]</scope>
    <source>
        <strain evidence="4 5">G1</strain>
    </source>
</reference>
<comment type="caution">
    <text evidence="4">The sequence shown here is derived from an EMBL/GenBank/DDBJ whole genome shotgun (WGS) entry which is preliminary data.</text>
</comment>
<evidence type="ECO:0000256" key="2">
    <source>
        <dbReference type="SAM" id="Coils"/>
    </source>
</evidence>
<dbReference type="SUPFAM" id="SSF57424">
    <property type="entry name" value="LDL receptor-like module"/>
    <property type="match status" value="1"/>
</dbReference>